<keyword evidence="1" id="KW-0472">Membrane</keyword>
<accession>A0A7X8TKD9</accession>
<evidence type="ECO:0000256" key="1">
    <source>
        <dbReference type="SAM" id="Phobius"/>
    </source>
</evidence>
<keyword evidence="3" id="KW-1185">Reference proteome</keyword>
<keyword evidence="1" id="KW-1133">Transmembrane helix</keyword>
<evidence type="ECO:0000313" key="3">
    <source>
        <dbReference type="Proteomes" id="UP000523139"/>
    </source>
</evidence>
<organism evidence="2 3">
    <name type="scientific">Nesterenkonia sedimenti</name>
    <dbReference type="NCBI Taxonomy" id="1463632"/>
    <lineage>
        <taxon>Bacteria</taxon>
        <taxon>Bacillati</taxon>
        <taxon>Actinomycetota</taxon>
        <taxon>Actinomycetes</taxon>
        <taxon>Micrococcales</taxon>
        <taxon>Micrococcaceae</taxon>
        <taxon>Nesterenkonia</taxon>
    </lineage>
</organism>
<keyword evidence="1" id="KW-0812">Transmembrane</keyword>
<protein>
    <submittedName>
        <fullName evidence="2">Uncharacterized protein</fullName>
    </submittedName>
</protein>
<feature type="transmembrane region" description="Helical" evidence="1">
    <location>
        <begin position="31"/>
        <end position="55"/>
    </location>
</feature>
<feature type="transmembrane region" description="Helical" evidence="1">
    <location>
        <begin position="125"/>
        <end position="145"/>
    </location>
</feature>
<dbReference type="AlphaFoldDB" id="A0A7X8TKD9"/>
<evidence type="ECO:0000313" key="2">
    <source>
        <dbReference type="EMBL" id="NLS09658.1"/>
    </source>
</evidence>
<name>A0A7X8TKD9_9MICC</name>
<sequence length="168" mass="17288">MTTPAPEKTTGRRRRSAAAAAAPKPQLKLGLVGWTVSWLIPTAVMGAILLGLSFVPGLDGEGYLTPLIPLLGGAAVAIGIPGTLLVSWLLRHHLNPVTHVLGYVLVGLLYGPVVLIAGAGGLMPMLIPIIGFPAGILLGAGRWVAQPLASILDPTSEDDQPAEGDSQE</sequence>
<dbReference type="EMBL" id="JABAHY010000004">
    <property type="protein sequence ID" value="NLS09658.1"/>
    <property type="molecule type" value="Genomic_DNA"/>
</dbReference>
<gene>
    <name evidence="2" type="ORF">HGQ17_06490</name>
</gene>
<dbReference type="RefSeq" id="WP_168887144.1">
    <property type="nucleotide sequence ID" value="NZ_JABAHY010000004.1"/>
</dbReference>
<reference evidence="2 3" key="1">
    <citation type="submission" date="2020-04" db="EMBL/GenBank/DDBJ databases">
        <title>Nesterenkonia sp. nov., isolated from marine sediment.</title>
        <authorList>
            <person name="Zhang G."/>
        </authorList>
    </citation>
    <scope>NUCLEOTIDE SEQUENCE [LARGE SCALE GENOMIC DNA]</scope>
    <source>
        <strain evidence="2 3">MY13</strain>
    </source>
</reference>
<comment type="caution">
    <text evidence="2">The sequence shown here is derived from an EMBL/GenBank/DDBJ whole genome shotgun (WGS) entry which is preliminary data.</text>
</comment>
<dbReference type="Proteomes" id="UP000523139">
    <property type="component" value="Unassembled WGS sequence"/>
</dbReference>
<proteinExistence type="predicted"/>
<feature type="transmembrane region" description="Helical" evidence="1">
    <location>
        <begin position="67"/>
        <end position="88"/>
    </location>
</feature>
<feature type="transmembrane region" description="Helical" evidence="1">
    <location>
        <begin position="100"/>
        <end position="119"/>
    </location>
</feature>